<sequence>MDLTHLFIHWSNMNLIYQYNHLKIAIESKPIGGYRGKVGTLTVSHANYLVFTEWSKEDLTNLAAITQKILQIHEKEHISNSLIFGRQRAITFVPYPRCNWYEKVQGAYHAIFGSSILKQNQIDQISQFYRTAFKNMDFESDIESQPTLEKPLKKPADPFCKDVVLSKQRIATVSKEGENYEILHDNRPKGRLKKDPHILIIPSAESGHVDGSKVPLKRRIHMLELVQKTMQIFEKEKFKDCLYLERNGKKLQSVPHKHSHIIGIQFPKNRWERIRAFLRLLLPSALSKPELKKRIDLYKPHFVA</sequence>
<dbReference type="EMBL" id="JSAM01000010">
    <property type="protein sequence ID" value="KIA78675.1"/>
    <property type="molecule type" value="Genomic_DNA"/>
</dbReference>
<protein>
    <recommendedName>
        <fullName evidence="1">HIT domain-containing protein</fullName>
    </recommendedName>
</protein>
<proteinExistence type="predicted"/>
<evidence type="ECO:0000313" key="3">
    <source>
        <dbReference type="Proteomes" id="UP000031307"/>
    </source>
</evidence>
<dbReference type="PATRIC" id="fig|83552.4.peg.109"/>
<dbReference type="GO" id="GO:0003824">
    <property type="term" value="F:catalytic activity"/>
    <property type="evidence" value="ECO:0007669"/>
    <property type="project" value="InterPro"/>
</dbReference>
<evidence type="ECO:0000313" key="2">
    <source>
        <dbReference type="EMBL" id="KIA78675.1"/>
    </source>
</evidence>
<evidence type="ECO:0000259" key="1">
    <source>
        <dbReference type="Pfam" id="PF01230"/>
    </source>
</evidence>
<dbReference type="Pfam" id="PF01230">
    <property type="entry name" value="HIT"/>
    <property type="match status" value="1"/>
</dbReference>
<dbReference type="SUPFAM" id="SSF54197">
    <property type="entry name" value="HIT-like"/>
    <property type="match status" value="1"/>
</dbReference>
<dbReference type="AlphaFoldDB" id="A0A0C1CCT3"/>
<comment type="caution">
    <text evidence="2">The sequence shown here is derived from an EMBL/GenBank/DDBJ whole genome shotgun (WGS) entry which is preliminary data.</text>
</comment>
<gene>
    <name evidence="2" type="ORF">DB43_DP00320</name>
</gene>
<dbReference type="Gene3D" id="3.30.428.10">
    <property type="entry name" value="HIT-like"/>
    <property type="match status" value="1"/>
</dbReference>
<reference evidence="2 3" key="1">
    <citation type="journal article" date="2014" name="Mol. Biol. Evol.">
        <title>Massive expansion of Ubiquitination-related gene families within the Chlamydiae.</title>
        <authorList>
            <person name="Domman D."/>
            <person name="Collingro A."/>
            <person name="Lagkouvardos I."/>
            <person name="Gehre L."/>
            <person name="Weinmaier T."/>
            <person name="Rattei T."/>
            <person name="Subtil A."/>
            <person name="Horn M."/>
        </authorList>
    </citation>
    <scope>NUCLEOTIDE SEQUENCE [LARGE SCALE GENOMIC DNA]</scope>
    <source>
        <strain evidence="2 3">OEW1</strain>
    </source>
</reference>
<accession>A0A0C1CCT3</accession>
<name>A0A0C1CCT3_9BACT</name>
<organism evidence="2 3">
    <name type="scientific">Parachlamydia acanthamoebae</name>
    <dbReference type="NCBI Taxonomy" id="83552"/>
    <lineage>
        <taxon>Bacteria</taxon>
        <taxon>Pseudomonadati</taxon>
        <taxon>Chlamydiota</taxon>
        <taxon>Chlamydiia</taxon>
        <taxon>Parachlamydiales</taxon>
        <taxon>Parachlamydiaceae</taxon>
        <taxon>Parachlamydia</taxon>
    </lineage>
</organism>
<dbReference type="InterPro" id="IPR036265">
    <property type="entry name" value="HIT-like_sf"/>
</dbReference>
<feature type="domain" description="HIT" evidence="1">
    <location>
        <begin position="176"/>
        <end position="263"/>
    </location>
</feature>
<dbReference type="InterPro" id="IPR011146">
    <property type="entry name" value="HIT-like"/>
</dbReference>
<dbReference type="Proteomes" id="UP000031307">
    <property type="component" value="Unassembled WGS sequence"/>
</dbReference>